<evidence type="ECO:0000313" key="5">
    <source>
        <dbReference type="Proteomes" id="UP000800041"/>
    </source>
</evidence>
<accession>A0A6G1HC60</accession>
<protein>
    <submittedName>
        <fullName evidence="4">NAD(P)-binding protein</fullName>
    </submittedName>
</protein>
<dbReference type="PROSITE" id="PS00061">
    <property type="entry name" value="ADH_SHORT"/>
    <property type="match status" value="1"/>
</dbReference>
<dbReference type="PRINTS" id="PR00080">
    <property type="entry name" value="SDRFAMILY"/>
</dbReference>
<dbReference type="InterPro" id="IPR002347">
    <property type="entry name" value="SDR_fam"/>
</dbReference>
<dbReference type="InterPro" id="IPR036291">
    <property type="entry name" value="NAD(P)-bd_dom_sf"/>
</dbReference>
<dbReference type="GO" id="GO:0006633">
    <property type="term" value="P:fatty acid biosynthetic process"/>
    <property type="evidence" value="ECO:0007669"/>
    <property type="project" value="TreeGrafter"/>
</dbReference>
<name>A0A6G1HC60_9PEZI</name>
<dbReference type="PRINTS" id="PR00081">
    <property type="entry name" value="GDHRDH"/>
</dbReference>
<dbReference type="InterPro" id="IPR020904">
    <property type="entry name" value="Sc_DH/Rdtase_CS"/>
</dbReference>
<dbReference type="PANTHER" id="PTHR42760">
    <property type="entry name" value="SHORT-CHAIN DEHYDROGENASES/REDUCTASES FAMILY MEMBER"/>
    <property type="match status" value="1"/>
</dbReference>
<evidence type="ECO:0000256" key="1">
    <source>
        <dbReference type="ARBA" id="ARBA00006484"/>
    </source>
</evidence>
<dbReference type="PANTHER" id="PTHR42760:SF122">
    <property type="entry name" value="NAD(P)-BINDING PROTEIN"/>
    <property type="match status" value="1"/>
</dbReference>
<feature type="region of interest" description="Disordered" evidence="3">
    <location>
        <begin position="275"/>
        <end position="297"/>
    </location>
</feature>
<evidence type="ECO:0000256" key="2">
    <source>
        <dbReference type="ARBA" id="ARBA00022857"/>
    </source>
</evidence>
<dbReference type="Gene3D" id="3.40.50.720">
    <property type="entry name" value="NAD(P)-binding Rossmann-like Domain"/>
    <property type="match status" value="1"/>
</dbReference>
<evidence type="ECO:0000256" key="3">
    <source>
        <dbReference type="SAM" id="MobiDB-lite"/>
    </source>
</evidence>
<dbReference type="GO" id="GO:0048038">
    <property type="term" value="F:quinone binding"/>
    <property type="evidence" value="ECO:0007669"/>
    <property type="project" value="TreeGrafter"/>
</dbReference>
<dbReference type="Pfam" id="PF13561">
    <property type="entry name" value="adh_short_C2"/>
    <property type="match status" value="1"/>
</dbReference>
<evidence type="ECO:0000313" key="4">
    <source>
        <dbReference type="EMBL" id="KAF1990528.1"/>
    </source>
</evidence>
<dbReference type="OrthoDB" id="1393670at2759"/>
<dbReference type="CDD" id="cd05233">
    <property type="entry name" value="SDR_c"/>
    <property type="match status" value="1"/>
</dbReference>
<reference evidence="4" key="1">
    <citation type="journal article" date="2020" name="Stud. Mycol.">
        <title>101 Dothideomycetes genomes: a test case for predicting lifestyles and emergence of pathogens.</title>
        <authorList>
            <person name="Haridas S."/>
            <person name="Albert R."/>
            <person name="Binder M."/>
            <person name="Bloem J."/>
            <person name="Labutti K."/>
            <person name="Salamov A."/>
            <person name="Andreopoulos B."/>
            <person name="Baker S."/>
            <person name="Barry K."/>
            <person name="Bills G."/>
            <person name="Bluhm B."/>
            <person name="Cannon C."/>
            <person name="Castanera R."/>
            <person name="Culley D."/>
            <person name="Daum C."/>
            <person name="Ezra D."/>
            <person name="Gonzalez J."/>
            <person name="Henrissat B."/>
            <person name="Kuo A."/>
            <person name="Liang C."/>
            <person name="Lipzen A."/>
            <person name="Lutzoni F."/>
            <person name="Magnuson J."/>
            <person name="Mondo S."/>
            <person name="Nolan M."/>
            <person name="Ohm R."/>
            <person name="Pangilinan J."/>
            <person name="Park H.-J."/>
            <person name="Ramirez L."/>
            <person name="Alfaro M."/>
            <person name="Sun H."/>
            <person name="Tritt A."/>
            <person name="Yoshinaga Y."/>
            <person name="Zwiers L.-H."/>
            <person name="Turgeon B."/>
            <person name="Goodwin S."/>
            <person name="Spatafora J."/>
            <person name="Crous P."/>
            <person name="Grigoriev I."/>
        </authorList>
    </citation>
    <scope>NUCLEOTIDE SEQUENCE</scope>
    <source>
        <strain evidence="4">CBS 113979</strain>
    </source>
</reference>
<dbReference type="AlphaFoldDB" id="A0A6G1HC60"/>
<keyword evidence="2" id="KW-0521">NADP</keyword>
<proteinExistence type="inferred from homology"/>
<feature type="compositionally biased region" description="Polar residues" evidence="3">
    <location>
        <begin position="275"/>
        <end position="285"/>
    </location>
</feature>
<keyword evidence="5" id="KW-1185">Reference proteome</keyword>
<dbReference type="GO" id="GO:0016616">
    <property type="term" value="F:oxidoreductase activity, acting on the CH-OH group of donors, NAD or NADP as acceptor"/>
    <property type="evidence" value="ECO:0007669"/>
    <property type="project" value="TreeGrafter"/>
</dbReference>
<gene>
    <name evidence="4" type="ORF">K402DRAFT_460586</name>
</gene>
<dbReference type="Proteomes" id="UP000800041">
    <property type="component" value="Unassembled WGS sequence"/>
</dbReference>
<sequence length="297" mass="30885">MTSPPSIPPHPSPSMKNYTAIITGAGSSEPTGISNGRASAILLAEAGCNVLCVDLSLPWAESTVAMISSSNIPRAIAVAADVTKPEDCERIVKLALDEFGRVDILVNNVGIGGPPGTAVEVDVAAWARGLEVNVTSMMLMAKYAIPAMQLNEPRGDVRGSIVNMGSVAGLRGGTPSLLYPTSKGAIVNMTRAMAAHHARQGIRVNCVCPGMLYTPMMYAGGKMDEETRQKRKERSLLGTEGTAWDCAAVVRFLAGPEARWVTGSVQTVDAGASCATSTDVPNALSSGLKEGGEEEGV</sequence>
<dbReference type="SUPFAM" id="SSF51735">
    <property type="entry name" value="NAD(P)-binding Rossmann-fold domains"/>
    <property type="match status" value="1"/>
</dbReference>
<dbReference type="FunFam" id="3.40.50.720:FF:000084">
    <property type="entry name" value="Short-chain dehydrogenase reductase"/>
    <property type="match status" value="1"/>
</dbReference>
<comment type="similarity">
    <text evidence="1">Belongs to the short-chain dehydrogenases/reductases (SDR) family.</text>
</comment>
<organism evidence="4 5">
    <name type="scientific">Aulographum hederae CBS 113979</name>
    <dbReference type="NCBI Taxonomy" id="1176131"/>
    <lineage>
        <taxon>Eukaryota</taxon>
        <taxon>Fungi</taxon>
        <taxon>Dikarya</taxon>
        <taxon>Ascomycota</taxon>
        <taxon>Pezizomycotina</taxon>
        <taxon>Dothideomycetes</taxon>
        <taxon>Pleosporomycetidae</taxon>
        <taxon>Aulographales</taxon>
        <taxon>Aulographaceae</taxon>
    </lineage>
</organism>
<dbReference type="EMBL" id="ML977142">
    <property type="protein sequence ID" value="KAF1990528.1"/>
    <property type="molecule type" value="Genomic_DNA"/>
</dbReference>